<name>A0A4Z1HGP1_9HELO</name>
<proteinExistence type="predicted"/>
<dbReference type="EMBL" id="PQXN01000253">
    <property type="protein sequence ID" value="TGO48044.1"/>
    <property type="molecule type" value="Genomic_DNA"/>
</dbReference>
<keyword evidence="2" id="KW-1185">Reference proteome</keyword>
<gene>
    <name evidence="1" type="ORF">BCON_0254g00160</name>
</gene>
<comment type="caution">
    <text evidence="1">The sequence shown here is derived from an EMBL/GenBank/DDBJ whole genome shotgun (WGS) entry which is preliminary data.</text>
</comment>
<protein>
    <submittedName>
        <fullName evidence="1">Uncharacterized protein</fullName>
    </submittedName>
</protein>
<evidence type="ECO:0000313" key="1">
    <source>
        <dbReference type="EMBL" id="TGO48044.1"/>
    </source>
</evidence>
<reference evidence="1 2" key="1">
    <citation type="submission" date="2017-12" db="EMBL/GenBank/DDBJ databases">
        <title>Comparative genomics of Botrytis spp.</title>
        <authorList>
            <person name="Valero-Jimenez C.A."/>
            <person name="Tapia P."/>
            <person name="Veloso J."/>
            <person name="Silva-Moreno E."/>
            <person name="Staats M."/>
            <person name="Valdes J.H."/>
            <person name="Van Kan J.A.L."/>
        </authorList>
    </citation>
    <scope>NUCLEOTIDE SEQUENCE [LARGE SCALE GENOMIC DNA]</scope>
    <source>
        <strain evidence="1 2">MUCL11595</strain>
    </source>
</reference>
<dbReference type="AlphaFoldDB" id="A0A4Z1HGP1"/>
<sequence length="99" mass="11371">MTILQSIKLDLAPIKKKKETSHPPPHNGIVSTWSSPPYVSLIVSGNHHAHVRPPHSGPFYQYEKFMLSNYDDLSLHLIVLLKEFSSPMERDIGYTLYKR</sequence>
<organism evidence="1 2">
    <name type="scientific">Botryotinia convoluta</name>
    <dbReference type="NCBI Taxonomy" id="54673"/>
    <lineage>
        <taxon>Eukaryota</taxon>
        <taxon>Fungi</taxon>
        <taxon>Dikarya</taxon>
        <taxon>Ascomycota</taxon>
        <taxon>Pezizomycotina</taxon>
        <taxon>Leotiomycetes</taxon>
        <taxon>Helotiales</taxon>
        <taxon>Sclerotiniaceae</taxon>
        <taxon>Botryotinia</taxon>
    </lineage>
</organism>
<accession>A0A4Z1HGP1</accession>
<dbReference type="Proteomes" id="UP000297527">
    <property type="component" value="Unassembled WGS sequence"/>
</dbReference>
<evidence type="ECO:0000313" key="2">
    <source>
        <dbReference type="Proteomes" id="UP000297527"/>
    </source>
</evidence>